<proteinExistence type="predicted"/>
<feature type="non-terminal residue" evidence="1">
    <location>
        <position position="1"/>
    </location>
</feature>
<dbReference type="AlphaFoldDB" id="A0AAD2HGT9"/>
<reference evidence="1" key="1">
    <citation type="submission" date="2023-11" db="EMBL/GenBank/DDBJ databases">
        <authorList>
            <person name="De Vega J J."/>
            <person name="De Vega J J."/>
        </authorList>
    </citation>
    <scope>NUCLEOTIDE SEQUENCE</scope>
</reference>
<organism evidence="1 2">
    <name type="scientific">Mycena citricolor</name>
    <dbReference type="NCBI Taxonomy" id="2018698"/>
    <lineage>
        <taxon>Eukaryota</taxon>
        <taxon>Fungi</taxon>
        <taxon>Dikarya</taxon>
        <taxon>Basidiomycota</taxon>
        <taxon>Agaricomycotina</taxon>
        <taxon>Agaricomycetes</taxon>
        <taxon>Agaricomycetidae</taxon>
        <taxon>Agaricales</taxon>
        <taxon>Marasmiineae</taxon>
        <taxon>Mycenaceae</taxon>
        <taxon>Mycena</taxon>
    </lineage>
</organism>
<dbReference type="EMBL" id="CAVNYO010000406">
    <property type="protein sequence ID" value="CAK5276419.1"/>
    <property type="molecule type" value="Genomic_DNA"/>
</dbReference>
<comment type="caution">
    <text evidence="1">The sequence shown here is derived from an EMBL/GenBank/DDBJ whole genome shotgun (WGS) entry which is preliminary data.</text>
</comment>
<gene>
    <name evidence="1" type="ORF">MYCIT1_LOCUS24641</name>
</gene>
<name>A0AAD2HGT9_9AGAR</name>
<evidence type="ECO:0000313" key="1">
    <source>
        <dbReference type="EMBL" id="CAK5276419.1"/>
    </source>
</evidence>
<keyword evidence="2" id="KW-1185">Reference proteome</keyword>
<evidence type="ECO:0000313" key="2">
    <source>
        <dbReference type="Proteomes" id="UP001295794"/>
    </source>
</evidence>
<sequence length="72" mass="7966">RAAAVNHHDTWRSCVYSPRAISITKDIPWVKMRSRKTAVVSGKACGRRLETPPEAGLMNTLISNSVRLSSVM</sequence>
<dbReference type="Proteomes" id="UP001295794">
    <property type="component" value="Unassembled WGS sequence"/>
</dbReference>
<protein>
    <submittedName>
        <fullName evidence="1">Uncharacterized protein</fullName>
    </submittedName>
</protein>
<accession>A0AAD2HGT9</accession>